<dbReference type="EMBL" id="FNJM01000007">
    <property type="protein sequence ID" value="SDP53772.1"/>
    <property type="molecule type" value="Genomic_DNA"/>
</dbReference>
<dbReference type="AlphaFoldDB" id="A0A1H0TI97"/>
<sequence length="46" mass="5152">MKFFLGVKAEDIGRKIGLSKSAVDSRIYRNKKNLKESARSLKLGVV</sequence>
<dbReference type="Proteomes" id="UP000198597">
    <property type="component" value="Unassembled WGS sequence"/>
</dbReference>
<gene>
    <name evidence="1" type="ORF">SAMN04488529_10760</name>
</gene>
<accession>A0A1H0TI97</accession>
<keyword evidence="2" id="KW-1185">Reference proteome</keyword>
<proteinExistence type="predicted"/>
<protein>
    <submittedName>
        <fullName evidence="1">RNA polymerase sigma-70 factor, ECF subfamily</fullName>
    </submittedName>
</protein>
<evidence type="ECO:0000313" key="2">
    <source>
        <dbReference type="Proteomes" id="UP000198597"/>
    </source>
</evidence>
<dbReference type="STRING" id="94869.SAMN04488529_10760"/>
<reference evidence="1 2" key="1">
    <citation type="submission" date="2016-10" db="EMBL/GenBank/DDBJ databases">
        <authorList>
            <person name="de Groot N.N."/>
        </authorList>
    </citation>
    <scope>NUCLEOTIDE SEQUENCE [LARGE SCALE GENOMIC DNA]</scope>
    <source>
        <strain evidence="1 2">DSM 12272</strain>
    </source>
</reference>
<name>A0A1H0TI97_9CLOT</name>
<dbReference type="RefSeq" id="WP_242873979.1">
    <property type="nucleotide sequence ID" value="NZ_FNJM01000007.1"/>
</dbReference>
<evidence type="ECO:0000313" key="1">
    <source>
        <dbReference type="EMBL" id="SDP53772.1"/>
    </source>
</evidence>
<organism evidence="1 2">
    <name type="scientific">Clostridium gasigenes</name>
    <dbReference type="NCBI Taxonomy" id="94869"/>
    <lineage>
        <taxon>Bacteria</taxon>
        <taxon>Bacillati</taxon>
        <taxon>Bacillota</taxon>
        <taxon>Clostridia</taxon>
        <taxon>Eubacteriales</taxon>
        <taxon>Clostridiaceae</taxon>
        <taxon>Clostridium</taxon>
    </lineage>
</organism>